<dbReference type="EMBL" id="CP163435">
    <property type="protein sequence ID" value="XDQ31155.1"/>
    <property type="molecule type" value="Genomic_DNA"/>
</dbReference>
<dbReference type="GO" id="GO:0016491">
    <property type="term" value="F:oxidoreductase activity"/>
    <property type="evidence" value="ECO:0007669"/>
    <property type="project" value="InterPro"/>
</dbReference>
<accession>A0AB39PJC9</accession>
<protein>
    <submittedName>
        <fullName evidence="1">Nitroreductase</fullName>
    </submittedName>
</protein>
<dbReference type="NCBIfam" id="NF047509">
    <property type="entry name" value="Rv3131_FMN_oxido"/>
    <property type="match status" value="1"/>
</dbReference>
<gene>
    <name evidence="1" type="ORF">AB5J56_43500</name>
</gene>
<dbReference type="RefSeq" id="WP_369241787.1">
    <property type="nucleotide sequence ID" value="NZ_CP163435.1"/>
</dbReference>
<organism evidence="1">
    <name type="scientific">Streptomyces sp. R21</name>
    <dbReference type="NCBI Taxonomy" id="3238627"/>
    <lineage>
        <taxon>Bacteria</taxon>
        <taxon>Bacillati</taxon>
        <taxon>Actinomycetota</taxon>
        <taxon>Actinomycetes</taxon>
        <taxon>Kitasatosporales</taxon>
        <taxon>Streptomycetaceae</taxon>
        <taxon>Streptomyces</taxon>
    </lineage>
</organism>
<reference evidence="1" key="1">
    <citation type="submission" date="2024-07" db="EMBL/GenBank/DDBJ databases">
        <authorList>
            <person name="Yu S.T."/>
        </authorList>
    </citation>
    <scope>NUCLEOTIDE SEQUENCE</scope>
    <source>
        <strain evidence="1">R21</strain>
    </source>
</reference>
<dbReference type="AlphaFoldDB" id="A0AB39PJC9"/>
<dbReference type="InterPro" id="IPR000415">
    <property type="entry name" value="Nitroreductase-like"/>
</dbReference>
<sequence length="329" mass="35634">MSVSVPALDTRTVTALVKDATAAPSLHNAQPWRFRFLHATGVVELYADAQRSLPQADPQGRALHISCGAALFTLRVAAVHAGREPQVTLLPDRTRPDLLATVGLSAPAAPADGLAALYPAIARRHTSRLPFADTPIPSAVRDSLRDAALREHAELVFPGPWHVRMLLDLTQDAAWREALAPERTEELAHWTHRGADAASDDGIPDYAFGPRRRGGGAPVRDFSAGGRTADLGTADFERVPQLALLGTADDRPYDWLRAGQALQHVLLTATAHELVASLTTQALEWQDLRWAARDPLTSMGYVQAAIRLGYGPMGPRSPRRPVRDVLEVV</sequence>
<dbReference type="InterPro" id="IPR050627">
    <property type="entry name" value="Nitroreductase/BluB"/>
</dbReference>
<proteinExistence type="predicted"/>
<name>A0AB39PJC9_9ACTN</name>
<evidence type="ECO:0000313" key="1">
    <source>
        <dbReference type="EMBL" id="XDQ31155.1"/>
    </source>
</evidence>
<dbReference type="Gene3D" id="3.40.109.10">
    <property type="entry name" value="NADH Oxidase"/>
    <property type="match status" value="1"/>
</dbReference>
<dbReference type="SUPFAM" id="SSF55469">
    <property type="entry name" value="FMN-dependent nitroreductase-like"/>
    <property type="match status" value="2"/>
</dbReference>
<dbReference type="PANTHER" id="PTHR23026">
    <property type="entry name" value="NADPH NITROREDUCTASE"/>
    <property type="match status" value="1"/>
</dbReference>
<dbReference type="PANTHER" id="PTHR23026:SF123">
    <property type="entry name" value="NAD(P)H NITROREDUCTASE RV3131-RELATED"/>
    <property type="match status" value="1"/>
</dbReference>